<organism evidence="1 2">
    <name type="scientific">Apiospora saccharicola</name>
    <dbReference type="NCBI Taxonomy" id="335842"/>
    <lineage>
        <taxon>Eukaryota</taxon>
        <taxon>Fungi</taxon>
        <taxon>Dikarya</taxon>
        <taxon>Ascomycota</taxon>
        <taxon>Pezizomycotina</taxon>
        <taxon>Sordariomycetes</taxon>
        <taxon>Xylariomycetidae</taxon>
        <taxon>Amphisphaeriales</taxon>
        <taxon>Apiosporaceae</taxon>
        <taxon>Apiospora</taxon>
    </lineage>
</organism>
<keyword evidence="2" id="KW-1185">Reference proteome</keyword>
<protein>
    <submittedName>
        <fullName evidence="1">Uncharacterized protein</fullName>
    </submittedName>
</protein>
<gene>
    <name evidence="1" type="ORF">PG996_012391</name>
</gene>
<proteinExistence type="predicted"/>
<name>A0ABR1U4U4_9PEZI</name>
<dbReference type="Proteomes" id="UP001446871">
    <property type="component" value="Unassembled WGS sequence"/>
</dbReference>
<dbReference type="EMBL" id="JAQQWM010000008">
    <property type="protein sequence ID" value="KAK8053090.1"/>
    <property type="molecule type" value="Genomic_DNA"/>
</dbReference>
<sequence>MLDGHAVLVLPFTIGFAWQAINVAGAAGSIATAIQGCVTSDGSAVSVAGCVFGVAGTVMSIGSGFQVAKKLGWFASAANTWYNSGLELVLVSTRVFEKCSQDMHQELHELLAREVLRRSFGEETRFMGYVSNGHRLSRRDDEHLHARAPIFRIRHARHGLMDVASRQHVNATRITVSFANSGLAARQSFQNERLSDHLFEGRFDEAAREADPENPAFDAAGGYQQIEDAIKCHANGEWQAGQVLSAHMYDNNARATF</sequence>
<accession>A0ABR1U4U4</accession>
<reference evidence="1 2" key="1">
    <citation type="submission" date="2023-01" db="EMBL/GenBank/DDBJ databases">
        <title>Analysis of 21 Apiospora genomes using comparative genomics revels a genus with tremendous synthesis potential of carbohydrate active enzymes and secondary metabolites.</title>
        <authorList>
            <person name="Sorensen T."/>
        </authorList>
    </citation>
    <scope>NUCLEOTIDE SEQUENCE [LARGE SCALE GENOMIC DNA]</scope>
    <source>
        <strain evidence="1 2">CBS 83171</strain>
    </source>
</reference>
<evidence type="ECO:0000313" key="2">
    <source>
        <dbReference type="Proteomes" id="UP001446871"/>
    </source>
</evidence>
<evidence type="ECO:0000313" key="1">
    <source>
        <dbReference type="EMBL" id="KAK8053090.1"/>
    </source>
</evidence>
<comment type="caution">
    <text evidence="1">The sequence shown here is derived from an EMBL/GenBank/DDBJ whole genome shotgun (WGS) entry which is preliminary data.</text>
</comment>